<reference evidence="1" key="1">
    <citation type="journal article" date="2021" name="Mol. Plant Microbe Interact.">
        <title>Complete Genome Sequence of the Plant-Pathogenic Fungus Colletotrichum lupini.</title>
        <authorList>
            <person name="Baroncelli R."/>
            <person name="Pensec F."/>
            <person name="Da Lio D."/>
            <person name="Boufleur T."/>
            <person name="Vicente I."/>
            <person name="Sarrocco S."/>
            <person name="Picot A."/>
            <person name="Baraldi E."/>
            <person name="Sukno S."/>
            <person name="Thon M."/>
            <person name="Le Floch G."/>
        </authorList>
    </citation>
    <scope>NUCLEOTIDE SEQUENCE</scope>
    <source>
        <strain evidence="1">IMI 504893</strain>
    </source>
</reference>
<name>A0A9Q8T0J9_9PEZI</name>
<keyword evidence="2" id="KW-1185">Reference proteome</keyword>
<evidence type="ECO:0000313" key="2">
    <source>
        <dbReference type="Proteomes" id="UP000830671"/>
    </source>
</evidence>
<protein>
    <submittedName>
        <fullName evidence="1">Uncharacterized protein</fullName>
    </submittedName>
</protein>
<proteinExistence type="predicted"/>
<dbReference type="EMBL" id="CP019478">
    <property type="protein sequence ID" value="UQC86745.1"/>
    <property type="molecule type" value="Genomic_DNA"/>
</dbReference>
<accession>A0A9Q8T0J9</accession>
<dbReference type="AlphaFoldDB" id="A0A9Q8T0J9"/>
<sequence length="61" mass="6740">MARCQLVSCSCVLPNHGSFGNRPPRCCSSCRHNYHKITSLHGSHIGQLLFCKVAGWSRLPS</sequence>
<dbReference type="KEGG" id="clup:CLUP02_12247"/>
<gene>
    <name evidence="1" type="ORF">CLUP02_12247</name>
</gene>
<dbReference type="Proteomes" id="UP000830671">
    <property type="component" value="Chromosome 6"/>
</dbReference>
<evidence type="ECO:0000313" key="1">
    <source>
        <dbReference type="EMBL" id="UQC86745.1"/>
    </source>
</evidence>
<dbReference type="RefSeq" id="XP_049148356.1">
    <property type="nucleotide sequence ID" value="XM_049291211.1"/>
</dbReference>
<dbReference type="GeneID" id="73346221"/>
<organism evidence="1 2">
    <name type="scientific">Colletotrichum lupini</name>
    <dbReference type="NCBI Taxonomy" id="145971"/>
    <lineage>
        <taxon>Eukaryota</taxon>
        <taxon>Fungi</taxon>
        <taxon>Dikarya</taxon>
        <taxon>Ascomycota</taxon>
        <taxon>Pezizomycotina</taxon>
        <taxon>Sordariomycetes</taxon>
        <taxon>Hypocreomycetidae</taxon>
        <taxon>Glomerellales</taxon>
        <taxon>Glomerellaceae</taxon>
        <taxon>Colletotrichum</taxon>
        <taxon>Colletotrichum acutatum species complex</taxon>
    </lineage>
</organism>